<evidence type="ECO:0000313" key="2">
    <source>
        <dbReference type="EMBL" id="SPQ26225.1"/>
    </source>
</evidence>
<dbReference type="AlphaFoldDB" id="A0A3S5CXQ9"/>
<accession>A0A3S5CXQ9</accession>
<dbReference type="PANTHER" id="PTHR33993">
    <property type="entry name" value="GLYOXALASE-RELATED"/>
    <property type="match status" value="1"/>
</dbReference>
<evidence type="ECO:0000313" key="3">
    <source>
        <dbReference type="Proteomes" id="UP000289323"/>
    </source>
</evidence>
<dbReference type="InterPro" id="IPR052164">
    <property type="entry name" value="Anthracycline_SecMetBiosynth"/>
</dbReference>
<dbReference type="Proteomes" id="UP000289323">
    <property type="component" value="Unassembled WGS sequence"/>
</dbReference>
<organism evidence="2 3">
    <name type="scientific">Thermothielavioides terrestris</name>
    <dbReference type="NCBI Taxonomy" id="2587410"/>
    <lineage>
        <taxon>Eukaryota</taxon>
        <taxon>Fungi</taxon>
        <taxon>Dikarya</taxon>
        <taxon>Ascomycota</taxon>
        <taxon>Pezizomycotina</taxon>
        <taxon>Sordariomycetes</taxon>
        <taxon>Sordariomycetidae</taxon>
        <taxon>Sordariales</taxon>
        <taxon>Chaetomiaceae</taxon>
        <taxon>Thermothielavioides</taxon>
    </lineage>
</organism>
<dbReference type="InterPro" id="IPR037523">
    <property type="entry name" value="VOC_core"/>
</dbReference>
<dbReference type="Gene3D" id="3.10.180.10">
    <property type="entry name" value="2,3-Dihydroxybiphenyl 1,2-Dioxygenase, domain 1"/>
    <property type="match status" value="1"/>
</dbReference>
<dbReference type="Pfam" id="PF00903">
    <property type="entry name" value="Glyoxalase"/>
    <property type="match status" value="1"/>
</dbReference>
<reference evidence="2 3" key="1">
    <citation type="submission" date="2018-04" db="EMBL/GenBank/DDBJ databases">
        <authorList>
            <person name="Huttner S."/>
            <person name="Dainat J."/>
        </authorList>
    </citation>
    <scope>NUCLEOTIDE SEQUENCE [LARGE SCALE GENOMIC DNA]</scope>
</reference>
<sequence length="153" mass="15980">MASDDCKDACPAAGEICWLEVPCTDIDRALSFYSAVLGWESANPEGCPSPLPGPMEGTDAVHMFRRGRMHGAFVKMSSPDGVAAVVDAAHPAKAPVLASYNVSSIEETLAKVEAAGGRVHVPKTAIAGGSMGYFARFVDTEGNLQGIWEAPAN</sequence>
<dbReference type="CDD" id="cd07247">
    <property type="entry name" value="SgaA_N_like"/>
    <property type="match status" value="1"/>
</dbReference>
<proteinExistence type="predicted"/>
<dbReference type="InterPro" id="IPR029068">
    <property type="entry name" value="Glyas_Bleomycin-R_OHBP_Dase"/>
</dbReference>
<dbReference type="SUPFAM" id="SSF54593">
    <property type="entry name" value="Glyoxalase/Bleomycin resistance protein/Dihydroxybiphenyl dioxygenase"/>
    <property type="match status" value="1"/>
</dbReference>
<dbReference type="InterPro" id="IPR004360">
    <property type="entry name" value="Glyas_Fos-R_dOase_dom"/>
</dbReference>
<dbReference type="PROSITE" id="PS51819">
    <property type="entry name" value="VOC"/>
    <property type="match status" value="1"/>
</dbReference>
<feature type="domain" description="VOC" evidence="1">
    <location>
        <begin position="15"/>
        <end position="150"/>
    </location>
</feature>
<name>A0A3S5CXQ9_9PEZI</name>
<dbReference type="EMBL" id="OUUZ01000016">
    <property type="protein sequence ID" value="SPQ26225.1"/>
    <property type="molecule type" value="Genomic_DNA"/>
</dbReference>
<gene>
    <name evidence="2" type="ORF">TT172_LOCUS8644</name>
</gene>
<protein>
    <submittedName>
        <fullName evidence="2">B74375f8-e0a9-43bc-ad4c-6d87b52f8971</fullName>
    </submittedName>
</protein>
<evidence type="ECO:0000259" key="1">
    <source>
        <dbReference type="PROSITE" id="PS51819"/>
    </source>
</evidence>